<keyword evidence="6" id="KW-0479">Metal-binding</keyword>
<keyword evidence="18" id="KW-1185">Reference proteome</keyword>
<evidence type="ECO:0000256" key="13">
    <source>
        <dbReference type="ARBA" id="ARBA00048679"/>
    </source>
</evidence>
<evidence type="ECO:0000256" key="6">
    <source>
        <dbReference type="ARBA" id="ARBA00022723"/>
    </source>
</evidence>
<feature type="binding site" evidence="14">
    <location>
        <position position="33"/>
    </location>
    <ligand>
        <name>ATP</name>
        <dbReference type="ChEBI" id="CHEBI:30616"/>
    </ligand>
</feature>
<dbReference type="Proteomes" id="UP000563060">
    <property type="component" value="Unassembled WGS sequence"/>
</dbReference>
<feature type="non-terminal residue" evidence="17">
    <location>
        <position position="622"/>
    </location>
</feature>
<dbReference type="PANTHER" id="PTHR24055">
    <property type="entry name" value="MITOGEN-ACTIVATED PROTEIN KINASE"/>
    <property type="match status" value="1"/>
</dbReference>
<evidence type="ECO:0000256" key="2">
    <source>
        <dbReference type="ARBA" id="ARBA00004138"/>
    </source>
</evidence>
<keyword evidence="8 17" id="KW-0418">Kinase</keyword>
<evidence type="ECO:0000256" key="11">
    <source>
        <dbReference type="ARBA" id="ARBA00023273"/>
    </source>
</evidence>
<evidence type="ECO:0000256" key="15">
    <source>
        <dbReference type="SAM" id="MobiDB-lite"/>
    </source>
</evidence>
<dbReference type="InterPro" id="IPR000719">
    <property type="entry name" value="Prot_kinase_dom"/>
</dbReference>
<evidence type="ECO:0000256" key="7">
    <source>
        <dbReference type="ARBA" id="ARBA00022741"/>
    </source>
</evidence>
<evidence type="ECO:0000256" key="8">
    <source>
        <dbReference type="ARBA" id="ARBA00022777"/>
    </source>
</evidence>
<feature type="region of interest" description="Disordered" evidence="15">
    <location>
        <begin position="290"/>
        <end position="339"/>
    </location>
</feature>
<proteinExistence type="predicted"/>
<evidence type="ECO:0000256" key="12">
    <source>
        <dbReference type="ARBA" id="ARBA00047899"/>
    </source>
</evidence>
<evidence type="ECO:0000256" key="10">
    <source>
        <dbReference type="ARBA" id="ARBA00022842"/>
    </source>
</evidence>
<feature type="non-terminal residue" evidence="17">
    <location>
        <position position="1"/>
    </location>
</feature>
<dbReference type="InterPro" id="IPR011009">
    <property type="entry name" value="Kinase-like_dom_sf"/>
</dbReference>
<evidence type="ECO:0000313" key="18">
    <source>
        <dbReference type="Proteomes" id="UP000563060"/>
    </source>
</evidence>
<comment type="catalytic activity">
    <reaction evidence="12">
        <text>L-threonyl-[protein] + ATP = O-phospho-L-threonyl-[protein] + ADP + H(+)</text>
        <dbReference type="Rhea" id="RHEA:46608"/>
        <dbReference type="Rhea" id="RHEA-COMP:11060"/>
        <dbReference type="Rhea" id="RHEA-COMP:11605"/>
        <dbReference type="ChEBI" id="CHEBI:15378"/>
        <dbReference type="ChEBI" id="CHEBI:30013"/>
        <dbReference type="ChEBI" id="CHEBI:30616"/>
        <dbReference type="ChEBI" id="CHEBI:61977"/>
        <dbReference type="ChEBI" id="CHEBI:456216"/>
        <dbReference type="EC" id="2.7.11.1"/>
    </reaction>
</comment>
<feature type="region of interest" description="Disordered" evidence="15">
    <location>
        <begin position="352"/>
        <end position="395"/>
    </location>
</feature>
<dbReference type="AlphaFoldDB" id="A0A7L3YQ21"/>
<feature type="domain" description="Protein kinase" evidence="16">
    <location>
        <begin position="4"/>
        <end position="279"/>
    </location>
</feature>
<evidence type="ECO:0000313" key="17">
    <source>
        <dbReference type="EMBL" id="NXW03555.1"/>
    </source>
</evidence>
<evidence type="ECO:0000256" key="5">
    <source>
        <dbReference type="ARBA" id="ARBA00022679"/>
    </source>
</evidence>
<dbReference type="SUPFAM" id="SSF56112">
    <property type="entry name" value="Protein kinase-like (PK-like)"/>
    <property type="match status" value="2"/>
</dbReference>
<keyword evidence="7 14" id="KW-0547">Nucleotide-binding</keyword>
<name>A0A7L3YQ21_FREGA</name>
<evidence type="ECO:0000256" key="14">
    <source>
        <dbReference type="PROSITE-ProRule" id="PRU10141"/>
    </source>
</evidence>
<dbReference type="EMBL" id="VZZT01000529">
    <property type="protein sequence ID" value="NXW03555.1"/>
    <property type="molecule type" value="Genomic_DNA"/>
</dbReference>
<dbReference type="GO" id="GO:0004674">
    <property type="term" value="F:protein serine/threonine kinase activity"/>
    <property type="evidence" value="ECO:0007669"/>
    <property type="project" value="UniProtKB-KW"/>
</dbReference>
<keyword evidence="4" id="KW-0723">Serine/threonine-protein kinase</keyword>
<keyword evidence="9 14" id="KW-0067">ATP-binding</keyword>
<keyword evidence="5" id="KW-0808">Transferase</keyword>
<accession>A0A7L3YQ21</accession>
<feature type="compositionally biased region" description="Polar residues" evidence="15">
    <location>
        <begin position="373"/>
        <end position="385"/>
    </location>
</feature>
<gene>
    <name evidence="17" type="primary">Mak</name>
    <name evidence="17" type="ORF">FREGRA_R11126</name>
</gene>
<comment type="caution">
    <text evidence="17">The sequence shown here is derived from an EMBL/GenBank/DDBJ whole genome shotgun (WGS) entry which is preliminary data.</text>
</comment>
<dbReference type="GO" id="GO:0005929">
    <property type="term" value="C:cilium"/>
    <property type="evidence" value="ECO:0007669"/>
    <property type="project" value="UniProtKB-SubCell"/>
</dbReference>
<comment type="cofactor">
    <cofactor evidence="1">
        <name>Mg(2+)</name>
        <dbReference type="ChEBI" id="CHEBI:18420"/>
    </cofactor>
</comment>
<dbReference type="GO" id="GO:0005524">
    <property type="term" value="F:ATP binding"/>
    <property type="evidence" value="ECO:0007669"/>
    <property type="project" value="UniProtKB-UniRule"/>
</dbReference>
<dbReference type="Gene3D" id="3.30.200.20">
    <property type="entry name" value="Phosphorylase Kinase, domain 1"/>
    <property type="match status" value="1"/>
</dbReference>
<feature type="compositionally biased region" description="Low complexity" evidence="15">
    <location>
        <begin position="352"/>
        <end position="372"/>
    </location>
</feature>
<dbReference type="Gene3D" id="1.10.510.10">
    <property type="entry name" value="Transferase(Phosphotransferase) domain 1"/>
    <property type="match status" value="2"/>
</dbReference>
<keyword evidence="10" id="KW-0460">Magnesium</keyword>
<dbReference type="PROSITE" id="PS50011">
    <property type="entry name" value="PROTEIN_KINASE_DOM"/>
    <property type="match status" value="1"/>
</dbReference>
<evidence type="ECO:0000256" key="1">
    <source>
        <dbReference type="ARBA" id="ARBA00001946"/>
    </source>
</evidence>
<dbReference type="GO" id="GO:0046872">
    <property type="term" value="F:metal ion binding"/>
    <property type="evidence" value="ECO:0007669"/>
    <property type="project" value="UniProtKB-KW"/>
</dbReference>
<comment type="catalytic activity">
    <reaction evidence="13">
        <text>L-seryl-[protein] + ATP = O-phospho-L-seryl-[protein] + ADP + H(+)</text>
        <dbReference type="Rhea" id="RHEA:17989"/>
        <dbReference type="Rhea" id="RHEA-COMP:9863"/>
        <dbReference type="Rhea" id="RHEA-COMP:11604"/>
        <dbReference type="ChEBI" id="CHEBI:15378"/>
        <dbReference type="ChEBI" id="CHEBI:29999"/>
        <dbReference type="ChEBI" id="CHEBI:30616"/>
        <dbReference type="ChEBI" id="CHEBI:83421"/>
        <dbReference type="ChEBI" id="CHEBI:456216"/>
        <dbReference type="EC" id="2.7.11.1"/>
    </reaction>
</comment>
<sequence length="622" mass="69120">MNRYTIMKQLGDGTYGSVLMGKSNESGELVAIKRMKRKFYSWDECMNLREVKSLKKLNHANVIKLKEVIRENDHLYFVFEYMKENLYQLMKDRSKLFPESVIRNMMYQILQGLAFIHKHGRFHIRHGLPMGLQPPLGIPLLWLGSSTGCRWASAPPLTSMGCRWVSAPPLTSTGCRWVSAPPLTSTGCRWASAPTVNLHGLQSVIFGTHVFFPLKQSDWPEGYHLASAMNFRFPQCVPISLKTLIPNASSEAIQLMNDMLNWNPKKRPTASQALKYPYFQVGQVLGPPPQYLEKQTPVKPVQPTEPKPALPKLEAISKPEPLSSPDVPDKTQPHPLSKVNHQPLQQIQLPQNTANQQVPKQQQPQAQPFFPTINKNSSPVTSGPQNGAAGPKSCRRRWGQTLVKPVDSWDDLDDTEFGMSCSKKPSIALLKEKKNQECLFSVPEPKASCCIQPGGENKVLMRNDSGRSNTSAKQYYLRQSRYLPGVNPKSVSLVAVNKEGSHGTWNNQLFPKPLAHTGGGVTFNRNATGNPGFVSGAAYNPSGAYIPSFHKKEVGSVGQRIQLAPLGPPVSDYSWKTKAAHAQLPGPTFNSAAKHMTILTRPPTIQPVHGRTDWVAKYGGNR</sequence>
<evidence type="ECO:0000256" key="4">
    <source>
        <dbReference type="ARBA" id="ARBA00022527"/>
    </source>
</evidence>
<evidence type="ECO:0000259" key="16">
    <source>
        <dbReference type="PROSITE" id="PS50011"/>
    </source>
</evidence>
<protein>
    <recommendedName>
        <fullName evidence="3">non-specific serine/threonine protein kinase</fullName>
        <ecNumber evidence="3">2.7.11.1</ecNumber>
    </recommendedName>
</protein>
<comment type="subcellular location">
    <subcellularLocation>
        <location evidence="2">Cell projection</location>
        <location evidence="2">Cilium</location>
    </subcellularLocation>
</comment>
<dbReference type="EC" id="2.7.11.1" evidence="3"/>
<dbReference type="PROSITE" id="PS00107">
    <property type="entry name" value="PROTEIN_KINASE_ATP"/>
    <property type="match status" value="1"/>
</dbReference>
<evidence type="ECO:0000256" key="9">
    <source>
        <dbReference type="ARBA" id="ARBA00022840"/>
    </source>
</evidence>
<evidence type="ECO:0000256" key="3">
    <source>
        <dbReference type="ARBA" id="ARBA00012513"/>
    </source>
</evidence>
<dbReference type="FunFam" id="3.30.200.20:FF:000071">
    <property type="entry name" value="serine/threonine-protein kinase MAK isoform X1"/>
    <property type="match status" value="1"/>
</dbReference>
<keyword evidence="11" id="KW-0966">Cell projection</keyword>
<organism evidence="17 18">
    <name type="scientific">Fregetta grallaria</name>
    <name type="common">White-bellied storm-petrel</name>
    <name type="synonym">Procellaria grallaria</name>
    <dbReference type="NCBI Taxonomy" id="79628"/>
    <lineage>
        <taxon>Eukaryota</taxon>
        <taxon>Metazoa</taxon>
        <taxon>Chordata</taxon>
        <taxon>Craniata</taxon>
        <taxon>Vertebrata</taxon>
        <taxon>Euteleostomi</taxon>
        <taxon>Archelosauria</taxon>
        <taxon>Archosauria</taxon>
        <taxon>Dinosauria</taxon>
        <taxon>Saurischia</taxon>
        <taxon>Theropoda</taxon>
        <taxon>Coelurosauria</taxon>
        <taxon>Aves</taxon>
        <taxon>Neognathae</taxon>
        <taxon>Neoaves</taxon>
        <taxon>Aequornithes</taxon>
        <taxon>Procellariiformes</taxon>
        <taxon>Hydrobatidae</taxon>
        <taxon>Fregetta</taxon>
    </lineage>
</organism>
<reference evidence="17 18" key="1">
    <citation type="submission" date="2019-09" db="EMBL/GenBank/DDBJ databases">
        <title>Bird 10,000 Genomes (B10K) Project - Family phase.</title>
        <authorList>
            <person name="Zhang G."/>
        </authorList>
    </citation>
    <scope>NUCLEOTIDE SEQUENCE [LARGE SCALE GENOMIC DNA]</scope>
    <source>
        <strain evidence="17">B10K-DU-006-09</strain>
        <tissue evidence="17">Muscle</tissue>
    </source>
</reference>
<dbReference type="InterPro" id="IPR050117">
    <property type="entry name" value="MAPK"/>
</dbReference>
<dbReference type="InterPro" id="IPR017441">
    <property type="entry name" value="Protein_kinase_ATP_BS"/>
</dbReference>
<dbReference type="Pfam" id="PF00069">
    <property type="entry name" value="Pkinase"/>
    <property type="match status" value="1"/>
</dbReference>